<keyword evidence="14" id="KW-0653">Protein transport</keyword>
<evidence type="ECO:0000256" key="15">
    <source>
        <dbReference type="ARBA" id="ARBA00022989"/>
    </source>
</evidence>
<evidence type="ECO:0000256" key="12">
    <source>
        <dbReference type="ARBA" id="ARBA00022786"/>
    </source>
</evidence>
<dbReference type="AlphaFoldDB" id="A0AAD4PJU0"/>
<evidence type="ECO:0000256" key="7">
    <source>
        <dbReference type="ARBA" id="ARBA00022593"/>
    </source>
</evidence>
<evidence type="ECO:0000259" key="19">
    <source>
        <dbReference type="PROSITE" id="PS50089"/>
    </source>
</evidence>
<dbReference type="InterPro" id="IPR013083">
    <property type="entry name" value="Znf_RING/FYVE/PHD"/>
</dbReference>
<evidence type="ECO:0000256" key="1">
    <source>
        <dbReference type="ARBA" id="ARBA00000900"/>
    </source>
</evidence>
<keyword evidence="11 18" id="KW-0863">Zinc-finger</keyword>
<dbReference type="EC" id="2.3.2.27" evidence="5"/>
<keyword evidence="13" id="KW-0862">Zinc</keyword>
<dbReference type="GO" id="GO:0005778">
    <property type="term" value="C:peroxisomal membrane"/>
    <property type="evidence" value="ECO:0007669"/>
    <property type="project" value="UniProtKB-SubCell"/>
</dbReference>
<sequence>MDFRNARARQPEIVRSVQKDARYTNELAEDLSDILRITGPRNWIKYNQLCQLLAQLSYHGFASVNNLQTLGEEYTGIIQVDGNYKQIPSRLLQLVAIILEFGGDALFLRLLQKLELYIAEHQEIVPTAKKQLQQLIQRMRQSPSYIKALHKSLFYLDASKYQLSKRTTGINYVLIRHWLQPEFSLYGYKILGIITFLQVTVSLAIGGWEAWKEHKRQQLEALKQAGKRFLQREASVKSSASDAPQCILCLEPRQNNSLTPCGHLFCWNCILDWLEERDECPLCRESLKKSQVIQLQNYA</sequence>
<evidence type="ECO:0000256" key="10">
    <source>
        <dbReference type="ARBA" id="ARBA00022723"/>
    </source>
</evidence>
<evidence type="ECO:0000256" key="4">
    <source>
        <dbReference type="ARBA" id="ARBA00008704"/>
    </source>
</evidence>
<keyword evidence="21" id="KW-1185">Reference proteome</keyword>
<keyword evidence="9" id="KW-0812">Transmembrane</keyword>
<comment type="catalytic activity">
    <reaction evidence="1">
        <text>S-ubiquitinyl-[E2 ubiquitin-conjugating enzyme]-L-cysteine + [acceptor protein]-L-lysine = [E2 ubiquitin-conjugating enzyme]-L-cysteine + N(6)-ubiquitinyl-[acceptor protein]-L-lysine.</text>
        <dbReference type="EC" id="2.3.2.27"/>
    </reaction>
</comment>
<dbReference type="Proteomes" id="UP001200034">
    <property type="component" value="Unassembled WGS sequence"/>
</dbReference>
<evidence type="ECO:0000256" key="3">
    <source>
        <dbReference type="ARBA" id="ARBA00004906"/>
    </source>
</evidence>
<keyword evidence="6" id="KW-0813">Transport</keyword>
<evidence type="ECO:0000256" key="11">
    <source>
        <dbReference type="ARBA" id="ARBA00022771"/>
    </source>
</evidence>
<dbReference type="GO" id="GO:0016558">
    <property type="term" value="P:protein import into peroxisome matrix"/>
    <property type="evidence" value="ECO:0007669"/>
    <property type="project" value="InterPro"/>
</dbReference>
<proteinExistence type="inferred from homology"/>
<comment type="caution">
    <text evidence="20">The sequence shown here is derived from an EMBL/GenBank/DDBJ whole genome shotgun (WGS) entry which is preliminary data.</text>
</comment>
<evidence type="ECO:0000256" key="13">
    <source>
        <dbReference type="ARBA" id="ARBA00022833"/>
    </source>
</evidence>
<keyword evidence="7" id="KW-0962">Peroxisome biogenesis</keyword>
<keyword evidence="17" id="KW-0576">Peroxisome</keyword>
<dbReference type="PANTHER" id="PTHR23350">
    <property type="entry name" value="PEROXISOME ASSEMBLY PROTEIN 10"/>
    <property type="match status" value="1"/>
</dbReference>
<gene>
    <name evidence="20" type="ORF">KR093_010557</name>
</gene>
<dbReference type="Gene3D" id="3.30.40.10">
    <property type="entry name" value="Zinc/RING finger domain, C3HC4 (zinc finger)"/>
    <property type="match status" value="1"/>
</dbReference>
<accession>A0AAD4PJU0</accession>
<dbReference type="EMBL" id="JAJJHW010002774">
    <property type="protein sequence ID" value="KAH8366231.1"/>
    <property type="molecule type" value="Genomic_DNA"/>
</dbReference>
<evidence type="ECO:0000256" key="8">
    <source>
        <dbReference type="ARBA" id="ARBA00022679"/>
    </source>
</evidence>
<reference evidence="20" key="1">
    <citation type="journal article" date="2021" name="Mol. Ecol. Resour.">
        <title>Phylogenomic analyses of the genus Drosophila reveals genomic signals of climate adaptation.</title>
        <authorList>
            <person name="Li F."/>
            <person name="Rane R.V."/>
            <person name="Luria V."/>
            <person name="Xiong Z."/>
            <person name="Chen J."/>
            <person name="Li Z."/>
            <person name="Catullo R.A."/>
            <person name="Griffin P.C."/>
            <person name="Schiffer M."/>
            <person name="Pearce S."/>
            <person name="Lee S.F."/>
            <person name="McElroy K."/>
            <person name="Stocker A."/>
            <person name="Shirriffs J."/>
            <person name="Cockerell F."/>
            <person name="Coppin C."/>
            <person name="Sgro C.M."/>
            <person name="Karger A."/>
            <person name="Cain J.W."/>
            <person name="Weber J.A."/>
            <person name="Santpere G."/>
            <person name="Kirschner M.W."/>
            <person name="Hoffmann A.A."/>
            <person name="Oakeshott J.G."/>
            <person name="Zhang G."/>
        </authorList>
    </citation>
    <scope>NUCLEOTIDE SEQUENCE</scope>
    <source>
        <strain evidence="20">BGI-SZ-2011g</strain>
    </source>
</reference>
<dbReference type="InterPro" id="IPR006845">
    <property type="entry name" value="Pex_N"/>
</dbReference>
<dbReference type="CDD" id="cd16527">
    <property type="entry name" value="RING-HC_PEX10"/>
    <property type="match status" value="1"/>
</dbReference>
<dbReference type="PANTHER" id="PTHR23350:SF0">
    <property type="entry name" value="PEROXISOME BIOGENESIS FACTOR 10"/>
    <property type="match status" value="1"/>
</dbReference>
<dbReference type="SMART" id="SM00184">
    <property type="entry name" value="RING"/>
    <property type="match status" value="1"/>
</dbReference>
<evidence type="ECO:0000256" key="17">
    <source>
        <dbReference type="ARBA" id="ARBA00023140"/>
    </source>
</evidence>
<dbReference type="Pfam" id="PF04757">
    <property type="entry name" value="Pex2_Pex12"/>
    <property type="match status" value="1"/>
</dbReference>
<comment type="similarity">
    <text evidence="4">Belongs to the pex2/pex10/pex12 family.</text>
</comment>
<keyword evidence="16" id="KW-0472">Membrane</keyword>
<comment type="pathway">
    <text evidence="3">Protein modification; protein ubiquitination.</text>
</comment>
<evidence type="ECO:0000256" key="9">
    <source>
        <dbReference type="ARBA" id="ARBA00022692"/>
    </source>
</evidence>
<evidence type="ECO:0000256" key="18">
    <source>
        <dbReference type="PROSITE-ProRule" id="PRU00175"/>
    </source>
</evidence>
<protein>
    <recommendedName>
        <fullName evidence="5">RING-type E3 ubiquitin transferase</fullName>
        <ecNumber evidence="5">2.3.2.27</ecNumber>
    </recommendedName>
</protein>
<keyword evidence="15" id="KW-1133">Transmembrane helix</keyword>
<dbReference type="PROSITE" id="PS00518">
    <property type="entry name" value="ZF_RING_1"/>
    <property type="match status" value="1"/>
</dbReference>
<dbReference type="InterPro" id="IPR017907">
    <property type="entry name" value="Znf_RING_CS"/>
</dbReference>
<evidence type="ECO:0000256" key="5">
    <source>
        <dbReference type="ARBA" id="ARBA00012483"/>
    </source>
</evidence>
<organism evidence="20 21">
    <name type="scientific">Drosophila rubida</name>
    <dbReference type="NCBI Taxonomy" id="30044"/>
    <lineage>
        <taxon>Eukaryota</taxon>
        <taxon>Metazoa</taxon>
        <taxon>Ecdysozoa</taxon>
        <taxon>Arthropoda</taxon>
        <taxon>Hexapoda</taxon>
        <taxon>Insecta</taxon>
        <taxon>Pterygota</taxon>
        <taxon>Neoptera</taxon>
        <taxon>Endopterygota</taxon>
        <taxon>Diptera</taxon>
        <taxon>Brachycera</taxon>
        <taxon>Muscomorpha</taxon>
        <taxon>Ephydroidea</taxon>
        <taxon>Drosophilidae</taxon>
        <taxon>Drosophila</taxon>
    </lineage>
</organism>
<dbReference type="SUPFAM" id="SSF57850">
    <property type="entry name" value="RING/U-box"/>
    <property type="match status" value="1"/>
</dbReference>
<evidence type="ECO:0000256" key="6">
    <source>
        <dbReference type="ARBA" id="ARBA00022448"/>
    </source>
</evidence>
<evidence type="ECO:0000313" key="21">
    <source>
        <dbReference type="Proteomes" id="UP001200034"/>
    </source>
</evidence>
<evidence type="ECO:0000313" key="20">
    <source>
        <dbReference type="EMBL" id="KAH8366231.1"/>
    </source>
</evidence>
<keyword evidence="10" id="KW-0479">Metal-binding</keyword>
<dbReference type="Pfam" id="PF13920">
    <property type="entry name" value="zf-C3HC4_3"/>
    <property type="match status" value="1"/>
</dbReference>
<dbReference type="GO" id="GO:0061630">
    <property type="term" value="F:ubiquitin protein ligase activity"/>
    <property type="evidence" value="ECO:0007669"/>
    <property type="project" value="UniProtKB-EC"/>
</dbReference>
<evidence type="ECO:0000256" key="14">
    <source>
        <dbReference type="ARBA" id="ARBA00022927"/>
    </source>
</evidence>
<dbReference type="InterPro" id="IPR001841">
    <property type="entry name" value="Znf_RING"/>
</dbReference>
<evidence type="ECO:0000256" key="16">
    <source>
        <dbReference type="ARBA" id="ARBA00023136"/>
    </source>
</evidence>
<dbReference type="GO" id="GO:0008270">
    <property type="term" value="F:zinc ion binding"/>
    <property type="evidence" value="ECO:0007669"/>
    <property type="project" value="UniProtKB-KW"/>
</dbReference>
<evidence type="ECO:0000256" key="2">
    <source>
        <dbReference type="ARBA" id="ARBA00004585"/>
    </source>
</evidence>
<dbReference type="PROSITE" id="PS50089">
    <property type="entry name" value="ZF_RING_2"/>
    <property type="match status" value="1"/>
</dbReference>
<keyword evidence="12" id="KW-0833">Ubl conjugation pathway</keyword>
<dbReference type="InterPro" id="IPR025654">
    <property type="entry name" value="PEX2/10"/>
</dbReference>
<name>A0AAD4PJU0_9MUSC</name>
<keyword evidence="8" id="KW-0808">Transferase</keyword>
<comment type="subcellular location">
    <subcellularLocation>
        <location evidence="2">Peroxisome membrane</location>
        <topology evidence="2">Multi-pass membrane protein</topology>
    </subcellularLocation>
</comment>
<feature type="domain" description="RING-type" evidence="19">
    <location>
        <begin position="246"/>
        <end position="284"/>
    </location>
</feature>